<dbReference type="Proteomes" id="UP000242913">
    <property type="component" value="Unassembled WGS sequence"/>
</dbReference>
<accession>A0A238C4Q1</accession>
<feature type="non-terminal residue" evidence="1">
    <location>
        <position position="1"/>
    </location>
</feature>
<dbReference type="AlphaFoldDB" id="A0A238C4Q1"/>
<evidence type="ECO:0000313" key="2">
    <source>
        <dbReference type="Proteomes" id="UP000242913"/>
    </source>
</evidence>
<evidence type="ECO:0000313" key="1">
    <source>
        <dbReference type="EMBL" id="OZC12419.1"/>
    </source>
</evidence>
<reference evidence="1 2" key="1">
    <citation type="submission" date="2015-12" db="EMBL/GenBank/DDBJ databases">
        <title>Draft genome of the nematode, Onchocerca flexuosa.</title>
        <authorList>
            <person name="Mitreva M."/>
        </authorList>
    </citation>
    <scope>NUCLEOTIDE SEQUENCE [LARGE SCALE GENOMIC DNA]</scope>
    <source>
        <strain evidence="1">Red Deer</strain>
    </source>
</reference>
<proteinExistence type="predicted"/>
<protein>
    <submittedName>
        <fullName evidence="1">Uncharacterized protein</fullName>
    </submittedName>
</protein>
<gene>
    <name evidence="1" type="ORF">X798_00050</name>
</gene>
<sequence length="59" mass="6606">ADLDGPIGYSTQNAPLNKSLRISSNILSKRKAFVQMELLVQAQNVPDRAHGKMNKLKWI</sequence>
<dbReference type="EMBL" id="KZ269977">
    <property type="protein sequence ID" value="OZC12419.1"/>
    <property type="molecule type" value="Genomic_DNA"/>
</dbReference>
<name>A0A238C4Q1_9BILA</name>
<organism evidence="1 2">
    <name type="scientific">Onchocerca flexuosa</name>
    <dbReference type="NCBI Taxonomy" id="387005"/>
    <lineage>
        <taxon>Eukaryota</taxon>
        <taxon>Metazoa</taxon>
        <taxon>Ecdysozoa</taxon>
        <taxon>Nematoda</taxon>
        <taxon>Chromadorea</taxon>
        <taxon>Rhabditida</taxon>
        <taxon>Spirurina</taxon>
        <taxon>Spiruromorpha</taxon>
        <taxon>Filarioidea</taxon>
        <taxon>Onchocercidae</taxon>
        <taxon>Onchocerca</taxon>
    </lineage>
</organism>
<keyword evidence="2" id="KW-1185">Reference proteome</keyword>